<feature type="region of interest" description="Disordered" evidence="5">
    <location>
        <begin position="241"/>
        <end position="289"/>
    </location>
</feature>
<dbReference type="InterPro" id="IPR013036">
    <property type="entry name" value="DUF1587"/>
</dbReference>
<dbReference type="EMBL" id="CP036526">
    <property type="protein sequence ID" value="QDT08276.1"/>
    <property type="molecule type" value="Genomic_DNA"/>
</dbReference>
<protein>
    <submittedName>
        <fullName evidence="8">Planctomycete cytochrome C</fullName>
    </submittedName>
</protein>
<keyword evidence="3 4" id="KW-0408">Iron</keyword>
<dbReference type="GO" id="GO:0009055">
    <property type="term" value="F:electron transfer activity"/>
    <property type="evidence" value="ECO:0007669"/>
    <property type="project" value="InterPro"/>
</dbReference>
<dbReference type="Pfam" id="PF07631">
    <property type="entry name" value="PSD4"/>
    <property type="match status" value="1"/>
</dbReference>
<evidence type="ECO:0000256" key="5">
    <source>
        <dbReference type="SAM" id="MobiDB-lite"/>
    </source>
</evidence>
<name>A0A517NMB1_9BACT</name>
<evidence type="ECO:0000313" key="8">
    <source>
        <dbReference type="EMBL" id="QDT08276.1"/>
    </source>
</evidence>
<dbReference type="Pfam" id="PF07637">
    <property type="entry name" value="PSD5"/>
    <property type="match status" value="1"/>
</dbReference>
<dbReference type="InterPro" id="IPR013039">
    <property type="entry name" value="DUF1588"/>
</dbReference>
<dbReference type="OrthoDB" id="175242at2"/>
<evidence type="ECO:0000313" key="9">
    <source>
        <dbReference type="Proteomes" id="UP000319817"/>
    </source>
</evidence>
<evidence type="ECO:0000256" key="4">
    <source>
        <dbReference type="PROSITE-ProRule" id="PRU00433"/>
    </source>
</evidence>
<feature type="signal peptide" evidence="6">
    <location>
        <begin position="1"/>
        <end position="21"/>
    </location>
</feature>
<dbReference type="GO" id="GO:0020037">
    <property type="term" value="F:heme binding"/>
    <property type="evidence" value="ECO:0007669"/>
    <property type="project" value="InterPro"/>
</dbReference>
<organism evidence="8 9">
    <name type="scientific">Stieleria marina</name>
    <dbReference type="NCBI Taxonomy" id="1930275"/>
    <lineage>
        <taxon>Bacteria</taxon>
        <taxon>Pseudomonadati</taxon>
        <taxon>Planctomycetota</taxon>
        <taxon>Planctomycetia</taxon>
        <taxon>Pirellulales</taxon>
        <taxon>Pirellulaceae</taxon>
        <taxon>Stieleria</taxon>
    </lineage>
</organism>
<sequence length="901" mass="101638" precursor="true">MNSSIRIFAVSVFLFATSLQAEELTLEQIKATGATQSKYRKTIPRPISSGAPTADLEAFRAEIEPTLKKACYQCHGSETAEGDFRVETLDPDLLHGEDVESWLKVSAAVTNGEMPPEDAPKLADGDRSKIIAWLSGEIQVASQLRRTASGNSSFRRMTRYEYNYALQDLLGLELNFAKDLPPDPASAEGFRNSSEMLQMSAKQYADYLEINRNALNRATVRGKRPEVLYWGISAERAATRRTKTRQELDAEIEPNAKKKTEEKNVEVEAEATQTQDRRRGDRGGRRGRCAHYLNTETGKTSPATWSFRRAVHAWAPTNTLAAAPESPDYVAVLPPEQGLIVELGNRLPDEGTLRVRVRAWRVSTESDQIPSVSLDFGWQGNNNSKGSLRISDRDLEIDASPGKPQFYQWDIPLSEIYPRNPSRKTIELGTPKRTNPSEYIQLQNTSLSQTGDVQFDYVEVSAPVYEQWPPASHQGIFIASENSDDETAYAREIVSRFMRRAWRRSVTDAEVDGKMEFFESIRPVCEDFQHAVIEMLATVLSSPRFLYLVQSDPRPVEADRPLAEELDEFELATRLSMFLWCSTPDDELLDLALKGRLGKTDELVRQVKRMLADPRHERFSKQFVRQWLNMELLDYLTVDRSAYPQYDETLKEAMQQEPLAFFEEMLQHDRSVMDFIHADCAMVNGRLAQHYGISDVSGIRFQKVSLNSEETRGGLLTMAGVLAMNSDGKDSHPLKRGIWLLESVLNDPPPPPPAAVPEIDLADPEILRMTLKERMEDHRDQPACFACHAKIDPWGIALENFDAIGSWRTQSQGKDIDASSLLFNEYELDGVGGLKRYLLTYRQDQFARAMAHKMTTFALGRPLTFGDRASVERLTAELRKEGDGLATLVTAIVTSDIFQSR</sequence>
<dbReference type="SUPFAM" id="SSF46626">
    <property type="entry name" value="Cytochrome c"/>
    <property type="match status" value="1"/>
</dbReference>
<feature type="compositionally biased region" description="Basic and acidic residues" evidence="5">
    <location>
        <begin position="244"/>
        <end position="266"/>
    </location>
</feature>
<evidence type="ECO:0000256" key="6">
    <source>
        <dbReference type="SAM" id="SignalP"/>
    </source>
</evidence>
<dbReference type="AlphaFoldDB" id="A0A517NMB1"/>
<dbReference type="InterPro" id="IPR013043">
    <property type="entry name" value="DUF1595"/>
</dbReference>
<evidence type="ECO:0000259" key="7">
    <source>
        <dbReference type="PROSITE" id="PS51007"/>
    </source>
</evidence>
<dbReference type="GO" id="GO:0046872">
    <property type="term" value="F:metal ion binding"/>
    <property type="evidence" value="ECO:0007669"/>
    <property type="project" value="UniProtKB-KW"/>
</dbReference>
<dbReference type="PROSITE" id="PS51007">
    <property type="entry name" value="CYTC"/>
    <property type="match status" value="1"/>
</dbReference>
<dbReference type="Pfam" id="PF07627">
    <property type="entry name" value="PSCyt3"/>
    <property type="match status" value="1"/>
</dbReference>
<dbReference type="InterPro" id="IPR009056">
    <property type="entry name" value="Cyt_c-like_dom"/>
</dbReference>
<feature type="chain" id="PRO_5022039793" evidence="6">
    <location>
        <begin position="22"/>
        <end position="901"/>
    </location>
</feature>
<accession>A0A517NMB1</accession>
<dbReference type="Pfam" id="PF07626">
    <property type="entry name" value="PSD3"/>
    <property type="match status" value="1"/>
</dbReference>
<feature type="compositionally biased region" description="Basic and acidic residues" evidence="5">
    <location>
        <begin position="275"/>
        <end position="284"/>
    </location>
</feature>
<dbReference type="Gene3D" id="1.10.760.10">
    <property type="entry name" value="Cytochrome c-like domain"/>
    <property type="match status" value="1"/>
</dbReference>
<evidence type="ECO:0000256" key="3">
    <source>
        <dbReference type="ARBA" id="ARBA00023004"/>
    </source>
</evidence>
<gene>
    <name evidence="8" type="ORF">K239x_02130</name>
</gene>
<dbReference type="Pfam" id="PF07624">
    <property type="entry name" value="PSD2"/>
    <property type="match status" value="1"/>
</dbReference>
<evidence type="ECO:0000256" key="1">
    <source>
        <dbReference type="ARBA" id="ARBA00022617"/>
    </source>
</evidence>
<dbReference type="InterPro" id="IPR013042">
    <property type="entry name" value="DUF1592"/>
</dbReference>
<proteinExistence type="predicted"/>
<dbReference type="Proteomes" id="UP000319817">
    <property type="component" value="Chromosome"/>
</dbReference>
<dbReference type="InterPro" id="IPR011478">
    <property type="entry name" value="DUF1585"/>
</dbReference>
<dbReference type="InterPro" id="IPR011429">
    <property type="entry name" value="Cyt_c_Planctomycete-type"/>
</dbReference>
<keyword evidence="2 4" id="KW-0479">Metal-binding</keyword>
<reference evidence="8 9" key="1">
    <citation type="submission" date="2019-02" db="EMBL/GenBank/DDBJ databases">
        <title>Deep-cultivation of Planctomycetes and their phenomic and genomic characterization uncovers novel biology.</title>
        <authorList>
            <person name="Wiegand S."/>
            <person name="Jogler M."/>
            <person name="Boedeker C."/>
            <person name="Pinto D."/>
            <person name="Vollmers J."/>
            <person name="Rivas-Marin E."/>
            <person name="Kohn T."/>
            <person name="Peeters S.H."/>
            <person name="Heuer A."/>
            <person name="Rast P."/>
            <person name="Oberbeckmann S."/>
            <person name="Bunk B."/>
            <person name="Jeske O."/>
            <person name="Meyerdierks A."/>
            <person name="Storesund J.E."/>
            <person name="Kallscheuer N."/>
            <person name="Luecker S."/>
            <person name="Lage O.M."/>
            <person name="Pohl T."/>
            <person name="Merkel B.J."/>
            <person name="Hornburger P."/>
            <person name="Mueller R.-W."/>
            <person name="Bruemmer F."/>
            <person name="Labrenz M."/>
            <person name="Spormann A.M."/>
            <person name="Op den Camp H."/>
            <person name="Overmann J."/>
            <person name="Amann R."/>
            <person name="Jetten M.S.M."/>
            <person name="Mascher T."/>
            <person name="Medema M.H."/>
            <person name="Devos D.P."/>
            <person name="Kaster A.-K."/>
            <person name="Ovreas L."/>
            <person name="Rohde M."/>
            <person name="Galperin M.Y."/>
            <person name="Jogler C."/>
        </authorList>
    </citation>
    <scope>NUCLEOTIDE SEQUENCE [LARGE SCALE GENOMIC DNA]</scope>
    <source>
        <strain evidence="8 9">K23_9</strain>
    </source>
</reference>
<dbReference type="Pfam" id="PF07635">
    <property type="entry name" value="PSCyt1"/>
    <property type="match status" value="1"/>
</dbReference>
<dbReference type="InterPro" id="IPR036909">
    <property type="entry name" value="Cyt_c-like_dom_sf"/>
</dbReference>
<dbReference type="RefSeq" id="WP_145415843.1">
    <property type="nucleotide sequence ID" value="NZ_CP036526.1"/>
</dbReference>
<keyword evidence="1 4" id="KW-0349">Heme</keyword>
<keyword evidence="6" id="KW-0732">Signal</keyword>
<evidence type="ECO:0000256" key="2">
    <source>
        <dbReference type="ARBA" id="ARBA00022723"/>
    </source>
</evidence>
<keyword evidence="9" id="KW-1185">Reference proteome</keyword>
<feature type="domain" description="Cytochrome c" evidence="7">
    <location>
        <begin position="50"/>
        <end position="138"/>
    </location>
</feature>